<evidence type="ECO:0000256" key="11">
    <source>
        <dbReference type="SAM" id="MobiDB-lite"/>
    </source>
</evidence>
<dbReference type="AlphaFoldDB" id="A0A0D3HTX0"/>
<dbReference type="Gene3D" id="2.40.70.10">
    <property type="entry name" value="Acid Proteases"/>
    <property type="match status" value="1"/>
</dbReference>
<dbReference type="GO" id="GO:1990316">
    <property type="term" value="C:Atg1/ULK1 kinase complex"/>
    <property type="evidence" value="ECO:0007669"/>
    <property type="project" value="TreeGrafter"/>
</dbReference>
<feature type="compositionally biased region" description="Low complexity" evidence="11">
    <location>
        <begin position="84"/>
        <end position="96"/>
    </location>
</feature>
<dbReference type="eggNOG" id="KOG4493">
    <property type="taxonomic scope" value="Eukaryota"/>
</dbReference>
<dbReference type="InterPro" id="IPR021109">
    <property type="entry name" value="Peptidase_aspartic_dom_sf"/>
</dbReference>
<dbReference type="HOGENOM" id="CLU_421735_0_0_1"/>
<comment type="catalytic activity">
    <reaction evidence="1 10">
        <text>Endohydrolysis of (1-&gt;4)-beta-D-glucosidic linkages in cellulose, lichenin and cereal beta-D-glucans.</text>
        <dbReference type="EC" id="3.2.1.4"/>
    </reaction>
</comment>
<dbReference type="PROSITE" id="PS00592">
    <property type="entry name" value="GH9_2"/>
    <property type="match status" value="1"/>
</dbReference>
<dbReference type="GO" id="GO:0008810">
    <property type="term" value="F:cellulase activity"/>
    <property type="evidence" value="ECO:0007669"/>
    <property type="project" value="UniProtKB-EC"/>
</dbReference>
<dbReference type="PaxDb" id="65489-OBART12G10310.1"/>
<keyword evidence="7 9" id="KW-0119">Carbohydrate metabolism</keyword>
<dbReference type="GO" id="GO:0000407">
    <property type="term" value="C:phagophore assembly site"/>
    <property type="evidence" value="ECO:0007669"/>
    <property type="project" value="TreeGrafter"/>
</dbReference>
<dbReference type="PANTHER" id="PTHR13292">
    <property type="entry name" value="AUTOPHAGY-RELATED PROTEIN 101"/>
    <property type="match status" value="1"/>
</dbReference>
<keyword evidence="6" id="KW-0072">Autophagy</keyword>
<reference evidence="14" key="2">
    <citation type="submission" date="2015-03" db="UniProtKB">
        <authorList>
            <consortium name="EnsemblPlants"/>
        </authorList>
    </citation>
    <scope>IDENTIFICATION</scope>
</reference>
<evidence type="ECO:0000256" key="6">
    <source>
        <dbReference type="ARBA" id="ARBA00023006"/>
    </source>
</evidence>
<organism evidence="14">
    <name type="scientific">Oryza barthii</name>
    <dbReference type="NCBI Taxonomy" id="65489"/>
    <lineage>
        <taxon>Eukaryota</taxon>
        <taxon>Viridiplantae</taxon>
        <taxon>Streptophyta</taxon>
        <taxon>Embryophyta</taxon>
        <taxon>Tracheophyta</taxon>
        <taxon>Spermatophyta</taxon>
        <taxon>Magnoliopsida</taxon>
        <taxon>Liliopsida</taxon>
        <taxon>Poales</taxon>
        <taxon>Poaceae</taxon>
        <taxon>BOP clade</taxon>
        <taxon>Oryzoideae</taxon>
        <taxon>Oryzeae</taxon>
        <taxon>Oryzinae</taxon>
        <taxon>Oryza</taxon>
    </lineage>
</organism>
<reference evidence="14" key="1">
    <citation type="journal article" date="2009" name="Rice">
        <title>De Novo Next Generation Sequencing of Plant Genomes.</title>
        <authorList>
            <person name="Rounsley S."/>
            <person name="Marri P.R."/>
            <person name="Yu Y."/>
            <person name="He R."/>
            <person name="Sisneros N."/>
            <person name="Goicoechea J.L."/>
            <person name="Lee S.J."/>
            <person name="Angelova A."/>
            <person name="Kudrna D."/>
            <person name="Luo M."/>
            <person name="Affourtit J."/>
            <person name="Desany B."/>
            <person name="Knight J."/>
            <person name="Niazi F."/>
            <person name="Egholm M."/>
            <person name="Wing R.A."/>
        </authorList>
    </citation>
    <scope>NUCLEOTIDE SEQUENCE [LARGE SCALE GENOMIC DNA]</scope>
    <source>
        <strain evidence="14">cv. IRGC 105608</strain>
    </source>
</reference>
<dbReference type="InterPro" id="IPR012445">
    <property type="entry name" value="ATG101"/>
</dbReference>
<evidence type="ECO:0000313" key="14">
    <source>
        <dbReference type="EnsemblPlants" id="OBART12G10310.1"/>
    </source>
</evidence>
<evidence type="ECO:0000256" key="4">
    <source>
        <dbReference type="ARBA" id="ARBA00007447"/>
    </source>
</evidence>
<dbReference type="EnsemblPlants" id="OBART12G10310.1">
    <property type="protein sequence ID" value="OBART12G10310.1"/>
    <property type="gene ID" value="OBART12G10310"/>
</dbReference>
<keyword evidence="5 10" id="KW-0136">Cellulose degradation</keyword>
<feature type="region of interest" description="Disordered" evidence="11">
    <location>
        <begin position="503"/>
        <end position="533"/>
    </location>
</feature>
<evidence type="ECO:0000256" key="2">
    <source>
        <dbReference type="ARBA" id="ARBA00007072"/>
    </source>
</evidence>
<evidence type="ECO:0000256" key="10">
    <source>
        <dbReference type="RuleBase" id="RU361166"/>
    </source>
</evidence>
<dbReference type="SUPFAM" id="SSF48208">
    <property type="entry name" value="Six-hairpin glycosidases"/>
    <property type="match status" value="1"/>
</dbReference>
<name>A0A0D3HTX0_9ORYZ</name>
<dbReference type="InterPro" id="IPR012341">
    <property type="entry name" value="6hp_glycosidase-like_sf"/>
</dbReference>
<evidence type="ECO:0000256" key="9">
    <source>
        <dbReference type="PROSITE-ProRule" id="PRU10059"/>
    </source>
</evidence>
<evidence type="ECO:0000256" key="5">
    <source>
        <dbReference type="ARBA" id="ARBA00023001"/>
    </source>
</evidence>
<dbReference type="GO" id="GO:0030245">
    <property type="term" value="P:cellulose catabolic process"/>
    <property type="evidence" value="ECO:0007669"/>
    <property type="project" value="UniProtKB-KW"/>
</dbReference>
<dbReference type="Proteomes" id="UP000026960">
    <property type="component" value="Chromosome 12"/>
</dbReference>
<dbReference type="GO" id="GO:0000045">
    <property type="term" value="P:autophagosome assembly"/>
    <property type="evidence" value="ECO:0007669"/>
    <property type="project" value="TreeGrafter"/>
</dbReference>
<dbReference type="EC" id="3.2.1.4" evidence="10"/>
<dbReference type="GO" id="GO:0019901">
    <property type="term" value="F:protein kinase binding"/>
    <property type="evidence" value="ECO:0007669"/>
    <property type="project" value="TreeGrafter"/>
</dbReference>
<dbReference type="Gramene" id="OBART12G10310.1">
    <property type="protein sequence ID" value="OBART12G10310.1"/>
    <property type="gene ID" value="OBART12G10310"/>
</dbReference>
<feature type="domain" description="Xylanase inhibitor N-terminal" evidence="13">
    <location>
        <begin position="112"/>
        <end position="223"/>
    </location>
</feature>
<feature type="region of interest" description="Disordered" evidence="11">
    <location>
        <begin position="1"/>
        <end position="111"/>
    </location>
</feature>
<proteinExistence type="inferred from homology"/>
<evidence type="ECO:0000256" key="7">
    <source>
        <dbReference type="ARBA" id="ARBA00023277"/>
    </source>
</evidence>
<dbReference type="Pfam" id="PF07855">
    <property type="entry name" value="ATG101"/>
    <property type="match status" value="1"/>
</dbReference>
<feature type="compositionally biased region" description="Basic and acidic residues" evidence="11">
    <location>
        <begin position="25"/>
        <end position="36"/>
    </location>
</feature>
<feature type="compositionally biased region" description="Acidic residues" evidence="11">
    <location>
        <begin position="508"/>
        <end position="523"/>
    </location>
</feature>
<dbReference type="Pfam" id="PF00759">
    <property type="entry name" value="Glyco_hydro_9"/>
    <property type="match status" value="1"/>
</dbReference>
<comment type="similarity">
    <text evidence="4">Belongs to the peptidase A1 family.</text>
</comment>
<dbReference type="InterPro" id="IPR018221">
    <property type="entry name" value="Glyco_hydro_9_His_AS"/>
</dbReference>
<dbReference type="STRING" id="65489.A0A0D3HTX0"/>
<evidence type="ECO:0000256" key="3">
    <source>
        <dbReference type="ARBA" id="ARBA00007130"/>
    </source>
</evidence>
<dbReference type="InterPro" id="IPR001701">
    <property type="entry name" value="Glyco_hydro_9"/>
</dbReference>
<evidence type="ECO:0000259" key="12">
    <source>
        <dbReference type="Pfam" id="PF00759"/>
    </source>
</evidence>
<feature type="compositionally biased region" description="Low complexity" evidence="11">
    <location>
        <begin position="48"/>
        <end position="62"/>
    </location>
</feature>
<evidence type="ECO:0000259" key="13">
    <source>
        <dbReference type="Pfam" id="PF14543"/>
    </source>
</evidence>
<dbReference type="InterPro" id="IPR032861">
    <property type="entry name" value="TAXi_N"/>
</dbReference>
<dbReference type="SUPFAM" id="SSF50630">
    <property type="entry name" value="Acid proteases"/>
    <property type="match status" value="1"/>
</dbReference>
<keyword evidence="9 10" id="KW-0378">Hydrolase</keyword>
<protein>
    <recommendedName>
        <fullName evidence="10">Endoglucanase</fullName>
        <ecNumber evidence="10">3.2.1.4</ecNumber>
    </recommendedName>
</protein>
<evidence type="ECO:0000256" key="8">
    <source>
        <dbReference type="ARBA" id="ARBA00023326"/>
    </source>
</evidence>
<sequence>MRGEGRRAVPNWDKGKGEGVAPAADGDKAIGVEKGRRAGGGGLPMTAPRPRGASPAASASLARRLRRPHPPVRALRRGEIEADAVTGEAEAGAARTPPAPPTTPTPAARAAVGALAPASPLCESIPNDIHNCSCNVCMYEASTNAGDTGGKVGTDTFAVGTAKANLAFVCVVASDIDTMDGSSGIVGLGRTSWSLVTQTGVAAFSYCLAPHDAGKNNALFLGSTAKLAGGGKTASTPFVNISGNDLSNYYKVQLEGLKAGDAMIPLPPSGVLWDNYEVLLSRVSFFASQGSDVAQDDVLGMYKQTADAVMCILLPDSETAAFRTKGGLLYVAEWNSLQHPVASAFLAAVYSDYMQSSRKTELSCRGQGFSPSDLRKFAKSQADYLLGSNLMKISYLVGYGDRYPERVHHRGTSIPEDVDTGCDGHKWLETSKPNPNVTTDALVGGLYKNNSFVDERDNVMHNEATTYNCAGTAPSPFPLSQLASAPSFSPPVAACRAILLAERSERERDEEEREEGKEGEEADQATHHGTTSSSLPQFFSSIHPFIHPLPARRDTHQQLRRRRRQPRQPRLLIRRFGVAEMNCETCQLKELELEPREIKDVLRCILHTIFFHRTLSLVRPKDVDCDFFEITYVQCGLPELEKEVDEKINQFVAWVEKHPNRSSQVCLSFFDEKNKLPSWFGNKTERIYWEQWFINLHVISPKRHSKSHSSKALTNIGGQALEESSSRRAALESSIHEVLFQIINFANEKKDHIPPIPDRIFNHEISIPSSSDSMFGWNTDVLRRVLNSGHPYSL</sequence>
<keyword evidence="8 9" id="KW-0624">Polysaccharide degradation</keyword>
<keyword evidence="15" id="KW-1185">Reference proteome</keyword>
<comment type="similarity">
    <text evidence="3">Belongs to the ATG101 family.</text>
</comment>
<feature type="active site" evidence="9">
    <location>
        <position position="408"/>
    </location>
</feature>
<dbReference type="Gene3D" id="1.50.10.10">
    <property type="match status" value="1"/>
</dbReference>
<dbReference type="InterPro" id="IPR008928">
    <property type="entry name" value="6-hairpin_glycosidase_sf"/>
</dbReference>
<dbReference type="Pfam" id="PF14543">
    <property type="entry name" value="TAXi_N"/>
    <property type="match status" value="1"/>
</dbReference>
<comment type="similarity">
    <text evidence="2 9 10">Belongs to the glycosyl hydrolase 9 (cellulase E) family.</text>
</comment>
<evidence type="ECO:0000256" key="1">
    <source>
        <dbReference type="ARBA" id="ARBA00000966"/>
    </source>
</evidence>
<accession>A0A0D3HTX0</accession>
<keyword evidence="9 10" id="KW-0326">Glycosidase</keyword>
<feature type="compositionally biased region" description="Basic and acidic residues" evidence="11">
    <location>
        <begin position="1"/>
        <end position="17"/>
    </location>
</feature>
<dbReference type="PANTHER" id="PTHR13292:SF0">
    <property type="entry name" value="AUTOPHAGY-RELATED PROTEIN 101"/>
    <property type="match status" value="1"/>
</dbReference>
<evidence type="ECO:0000313" key="15">
    <source>
        <dbReference type="Proteomes" id="UP000026960"/>
    </source>
</evidence>
<feature type="domain" description="Glycoside hydrolase family 9" evidence="12">
    <location>
        <begin position="272"/>
        <end position="471"/>
    </location>
</feature>